<dbReference type="eggNOG" id="COG1302">
    <property type="taxonomic scope" value="Bacteria"/>
</dbReference>
<dbReference type="PATRIC" id="fig|751945.3.peg.1468"/>
<dbReference type="Pfam" id="PF03780">
    <property type="entry name" value="Asp23"/>
    <property type="match status" value="1"/>
</dbReference>
<gene>
    <name evidence="2" type="ORF">Theos_1486</name>
</gene>
<protein>
    <recommendedName>
        <fullName evidence="4">Asp23/Gls24 family envelope stress response protein</fullName>
    </recommendedName>
</protein>
<evidence type="ECO:0000313" key="2">
    <source>
        <dbReference type="EMBL" id="AFV76514.1"/>
    </source>
</evidence>
<reference evidence="2 3" key="1">
    <citation type="journal article" date="2013" name="Genome Announc.">
        <title>Whole Genome Sequencing of Thermus oshimai JL-2 and Thermus thermophilus JL-18, Incomplete Denitrifiers from the United States Great Basin.</title>
        <authorList>
            <person name="Murugapiran S.K."/>
            <person name="Huntemann M."/>
            <person name="Wei C.L."/>
            <person name="Han J."/>
            <person name="Detter J.C."/>
            <person name="Han C.S."/>
            <person name="Erkkila T.H."/>
            <person name="Teshima H."/>
            <person name="Chen A."/>
            <person name="Kyrpides N."/>
            <person name="Mavrommatis K."/>
            <person name="Markowitz V."/>
            <person name="Szeto E."/>
            <person name="Ivanova N."/>
            <person name="Pagani I."/>
            <person name="Lam J."/>
            <person name="McDonald A.I."/>
            <person name="Dodsworth J.A."/>
            <person name="Pati A."/>
            <person name="Goodwin L."/>
            <person name="Peters L."/>
            <person name="Pitluck S."/>
            <person name="Woyke T."/>
            <person name="Hedlund B.P."/>
        </authorList>
    </citation>
    <scope>NUCLEOTIDE SEQUENCE</scope>
    <source>
        <strain evidence="2 3">JL-2</strain>
    </source>
</reference>
<keyword evidence="3" id="KW-1185">Reference proteome</keyword>
<dbReference type="EMBL" id="CP003249">
    <property type="protein sequence ID" value="AFV76514.1"/>
    <property type="molecule type" value="Genomic_DNA"/>
</dbReference>
<dbReference type="STRING" id="751945.Theos_1486"/>
<evidence type="ECO:0008006" key="4">
    <source>
        <dbReference type="Google" id="ProtNLM"/>
    </source>
</evidence>
<proteinExistence type="inferred from homology"/>
<organism evidence="2 3">
    <name type="scientific">Thermus oshimai JL-2</name>
    <dbReference type="NCBI Taxonomy" id="751945"/>
    <lineage>
        <taxon>Bacteria</taxon>
        <taxon>Thermotogati</taxon>
        <taxon>Deinococcota</taxon>
        <taxon>Deinococci</taxon>
        <taxon>Thermales</taxon>
        <taxon>Thermaceae</taxon>
        <taxon>Thermus</taxon>
    </lineage>
</organism>
<dbReference type="PANTHER" id="PTHR34297">
    <property type="entry name" value="HYPOTHETICAL CYTOSOLIC PROTEIN-RELATED"/>
    <property type="match status" value="1"/>
</dbReference>
<dbReference type="InterPro" id="IPR005531">
    <property type="entry name" value="Asp23"/>
</dbReference>
<name>K7R6E7_THEOS</name>
<evidence type="ECO:0000256" key="1">
    <source>
        <dbReference type="ARBA" id="ARBA00005721"/>
    </source>
</evidence>
<dbReference type="Proteomes" id="UP000000211">
    <property type="component" value="Chromosome"/>
</dbReference>
<dbReference type="AlphaFoldDB" id="K7R6E7"/>
<dbReference type="OrthoDB" id="32594at2"/>
<sequence length="112" mass="12288">MVDYEITDQALEALVLHALMELQGVRPLETIPRSLGEVFKRARPVRVERTPEGLSVDLVLSVDYGLPIPELAPKVQKEVAEALYLATGEKVKAVNLTVAQVEYPKEAHAAQG</sequence>
<comment type="similarity">
    <text evidence="1">Belongs to the asp23 family.</text>
</comment>
<evidence type="ECO:0000313" key="3">
    <source>
        <dbReference type="Proteomes" id="UP000000211"/>
    </source>
</evidence>
<dbReference type="RefSeq" id="WP_016329695.1">
    <property type="nucleotide sequence ID" value="NC_019386.1"/>
</dbReference>
<dbReference type="PANTHER" id="PTHR34297:SF1">
    <property type="entry name" value="ASP23_GLS24 FAMILY ENVELOPE STRESS RESPONSE PROTEIN"/>
    <property type="match status" value="1"/>
</dbReference>
<accession>K7R6E7</accession>
<dbReference type="KEGG" id="tos:Theos_1486"/>
<dbReference type="HOGENOM" id="CLU_113198_5_1_0"/>